<gene>
    <name evidence="2" type="ORF">BHYA_0027g00090</name>
</gene>
<accession>A0A4Z1H787</accession>
<evidence type="ECO:0000313" key="2">
    <source>
        <dbReference type="EMBL" id="TGO41093.1"/>
    </source>
</evidence>
<dbReference type="AlphaFoldDB" id="A0A4Z1H787"/>
<sequence>MLKGRNLGSLFARDARKERDAELGVDEGIVDPDIPVASIETDEETCSPGINIGPGKEDTMELGEMLLDPDIPIPSIELDGDEHMEEEEESEGRLVELQNGKDERHVIEEESIDILEARARDSHGTRCQDRTKLGRNRQHLLTTSRGQICLREAVPFINIT</sequence>
<keyword evidence="3" id="KW-1185">Reference proteome</keyword>
<evidence type="ECO:0000313" key="3">
    <source>
        <dbReference type="Proteomes" id="UP000297814"/>
    </source>
</evidence>
<feature type="region of interest" description="Disordered" evidence="1">
    <location>
        <begin position="71"/>
        <end position="94"/>
    </location>
</feature>
<feature type="compositionally biased region" description="Acidic residues" evidence="1">
    <location>
        <begin position="78"/>
        <end position="90"/>
    </location>
</feature>
<reference evidence="2 3" key="1">
    <citation type="submission" date="2017-12" db="EMBL/GenBank/DDBJ databases">
        <title>Comparative genomics of Botrytis spp.</title>
        <authorList>
            <person name="Valero-Jimenez C.A."/>
            <person name="Tapia P."/>
            <person name="Veloso J."/>
            <person name="Silva-Moreno E."/>
            <person name="Staats M."/>
            <person name="Valdes J.H."/>
            <person name="Van Kan J.A.L."/>
        </authorList>
    </citation>
    <scope>NUCLEOTIDE SEQUENCE [LARGE SCALE GENOMIC DNA]</scope>
    <source>
        <strain evidence="2 3">Bh0001</strain>
    </source>
</reference>
<comment type="caution">
    <text evidence="2">The sequence shown here is derived from an EMBL/GenBank/DDBJ whole genome shotgun (WGS) entry which is preliminary data.</text>
</comment>
<protein>
    <submittedName>
        <fullName evidence="2">Uncharacterized protein</fullName>
    </submittedName>
</protein>
<organism evidence="2 3">
    <name type="scientific">Botrytis hyacinthi</name>
    <dbReference type="NCBI Taxonomy" id="278943"/>
    <lineage>
        <taxon>Eukaryota</taxon>
        <taxon>Fungi</taxon>
        <taxon>Dikarya</taxon>
        <taxon>Ascomycota</taxon>
        <taxon>Pezizomycotina</taxon>
        <taxon>Leotiomycetes</taxon>
        <taxon>Helotiales</taxon>
        <taxon>Sclerotiniaceae</taxon>
        <taxon>Botrytis</taxon>
    </lineage>
</organism>
<evidence type="ECO:0000256" key="1">
    <source>
        <dbReference type="SAM" id="MobiDB-lite"/>
    </source>
</evidence>
<dbReference type="Proteomes" id="UP000297814">
    <property type="component" value="Unassembled WGS sequence"/>
</dbReference>
<proteinExistence type="predicted"/>
<name>A0A4Z1H787_9HELO</name>
<dbReference type="EMBL" id="PQXK01000027">
    <property type="protein sequence ID" value="TGO41093.1"/>
    <property type="molecule type" value="Genomic_DNA"/>
</dbReference>